<protein>
    <submittedName>
        <fullName evidence="2">Uncharacterized protein</fullName>
    </submittedName>
</protein>
<proteinExistence type="predicted"/>
<keyword evidence="1" id="KW-0175">Coiled coil</keyword>
<evidence type="ECO:0000256" key="1">
    <source>
        <dbReference type="SAM" id="Coils"/>
    </source>
</evidence>
<organism evidence="2 3">
    <name type="scientific">Cohnella lubricantis</name>
    <dbReference type="NCBI Taxonomy" id="2163172"/>
    <lineage>
        <taxon>Bacteria</taxon>
        <taxon>Bacillati</taxon>
        <taxon>Bacillota</taxon>
        <taxon>Bacilli</taxon>
        <taxon>Bacillales</taxon>
        <taxon>Paenibacillaceae</taxon>
        <taxon>Cohnella</taxon>
    </lineage>
</organism>
<name>A0A841TF19_9BACL</name>
<reference evidence="2 3" key="1">
    <citation type="submission" date="2020-08" db="EMBL/GenBank/DDBJ databases">
        <title>Cohnella phylogeny.</title>
        <authorList>
            <person name="Dunlap C."/>
        </authorList>
    </citation>
    <scope>NUCLEOTIDE SEQUENCE [LARGE SCALE GENOMIC DNA]</scope>
    <source>
        <strain evidence="2 3">DSM 103658</strain>
    </source>
</reference>
<gene>
    <name evidence="2" type="ORF">H4Q31_11185</name>
</gene>
<keyword evidence="3" id="KW-1185">Reference proteome</keyword>
<feature type="coiled-coil region" evidence="1">
    <location>
        <begin position="5"/>
        <end position="49"/>
    </location>
</feature>
<evidence type="ECO:0000313" key="3">
    <source>
        <dbReference type="Proteomes" id="UP000574133"/>
    </source>
</evidence>
<dbReference type="Proteomes" id="UP000574133">
    <property type="component" value="Unassembled WGS sequence"/>
</dbReference>
<comment type="caution">
    <text evidence="2">The sequence shown here is derived from an EMBL/GenBank/DDBJ whole genome shotgun (WGS) entry which is preliminary data.</text>
</comment>
<feature type="coiled-coil region" evidence="1">
    <location>
        <begin position="211"/>
        <end position="238"/>
    </location>
</feature>
<feature type="coiled-coil region" evidence="1">
    <location>
        <begin position="80"/>
        <end position="167"/>
    </location>
</feature>
<dbReference type="RefSeq" id="WP_185179161.1">
    <property type="nucleotide sequence ID" value="NZ_CBCSEP010000017.1"/>
</dbReference>
<dbReference type="EMBL" id="JACJVN010000039">
    <property type="protein sequence ID" value="MBB6677888.1"/>
    <property type="molecule type" value="Genomic_DNA"/>
</dbReference>
<dbReference type="AlphaFoldDB" id="A0A841TF19"/>
<sequence length="316" mass="36025">MPESLSVWSERLQQARSRIEEMHKRKRQLEQVEAEVKKQREIARNCLSRSEMEQADVEELNKLSLSRVWHRITGKLEERIGVEEREAAEAQLKYDSAQAALQALEQEKAETSRLYGEVMNAEAEYERLLKEKAEWIGLHDPGTAARLEELTEEIGLLLARLRETEEAIRAGNRASERLTAASEKLRSARNWGTYDMLGGGMISTHIKHNRIEEARQIMHEAQHALRMFEKELADLNWRSGAGEVEIGGFLSFADYFFDGFLTDWIVQGRINEALDKVEQGSQEVTLQLRRLSGESASLNGQIGGKRNEHKALVEGA</sequence>
<accession>A0A841TF19</accession>
<evidence type="ECO:0000313" key="2">
    <source>
        <dbReference type="EMBL" id="MBB6677888.1"/>
    </source>
</evidence>